<dbReference type="Pfam" id="PF08897">
    <property type="entry name" value="DUF1841"/>
    <property type="match status" value="1"/>
</dbReference>
<evidence type="ECO:0008006" key="2">
    <source>
        <dbReference type="Google" id="ProtNLM"/>
    </source>
</evidence>
<organism evidence="1">
    <name type="scientific">hydrothermal vent metagenome</name>
    <dbReference type="NCBI Taxonomy" id="652676"/>
    <lineage>
        <taxon>unclassified sequences</taxon>
        <taxon>metagenomes</taxon>
        <taxon>ecological metagenomes</taxon>
    </lineage>
</organism>
<dbReference type="InterPro" id="IPR014993">
    <property type="entry name" value="DUF1841"/>
</dbReference>
<reference evidence="1" key="1">
    <citation type="submission" date="2018-06" db="EMBL/GenBank/DDBJ databases">
        <authorList>
            <person name="Zhirakovskaya E."/>
        </authorList>
    </citation>
    <scope>NUCLEOTIDE SEQUENCE</scope>
</reference>
<dbReference type="AlphaFoldDB" id="A0A3B0XIW0"/>
<dbReference type="EMBL" id="UOFI01000036">
    <property type="protein sequence ID" value="VAW63037.1"/>
    <property type="molecule type" value="Genomic_DNA"/>
</dbReference>
<accession>A0A3B0XIW0</accession>
<gene>
    <name evidence="1" type="ORF">MNBD_GAMMA09-589</name>
</gene>
<protein>
    <recommendedName>
        <fullName evidence="2">DUF1841 domain-containing protein</fullName>
    </recommendedName>
</protein>
<sequence>MFTTDRNQLRQMYKSAWEKFQLQQALSPLEMQIADVIKEHPEYHPFIVHTEKDFPPEQGQTNPFLHMGLHLGLREQVSTNRPSGITSICRQLVELKKTPHDAEHAMIDCLAEAMWSSQVNNSPPDEDAYLNCLKTLLKGSSNKP</sequence>
<evidence type="ECO:0000313" key="1">
    <source>
        <dbReference type="EMBL" id="VAW63037.1"/>
    </source>
</evidence>
<name>A0A3B0XIW0_9ZZZZ</name>
<proteinExistence type="predicted"/>